<keyword evidence="2" id="KW-0436">Ligase</keyword>
<dbReference type="InterPro" id="IPR049515">
    <property type="entry name" value="MACS_put"/>
</dbReference>
<dbReference type="Gene3D" id="3.30.300.30">
    <property type="match status" value="1"/>
</dbReference>
<comment type="caution">
    <text evidence="7">The sequence shown here is derived from an EMBL/GenBank/DDBJ whole genome shotgun (WGS) entry which is preliminary data.</text>
</comment>
<proteinExistence type="inferred from homology"/>
<dbReference type="Gene3D" id="3.40.50.12780">
    <property type="entry name" value="N-terminal domain of ligase-like"/>
    <property type="match status" value="1"/>
</dbReference>
<dbReference type="PANTHER" id="PTHR43605:SF10">
    <property type="entry name" value="ACYL-COA SYNTHETASE MEDIUM CHAIN FAMILY MEMBER 3"/>
    <property type="match status" value="1"/>
</dbReference>
<gene>
    <name evidence="7" type="ORF">ACFSM5_11530</name>
</gene>
<dbReference type="Proteomes" id="UP001597295">
    <property type="component" value="Unassembled WGS sequence"/>
</dbReference>
<dbReference type="RefSeq" id="WP_379877295.1">
    <property type="nucleotide sequence ID" value="NZ_JBHUIP010000012.1"/>
</dbReference>
<dbReference type="InterPro" id="IPR020845">
    <property type="entry name" value="AMP-binding_CS"/>
</dbReference>
<evidence type="ECO:0000256" key="1">
    <source>
        <dbReference type="ARBA" id="ARBA00006432"/>
    </source>
</evidence>
<dbReference type="InterPro" id="IPR045851">
    <property type="entry name" value="AMP-bd_C_sf"/>
</dbReference>
<dbReference type="InterPro" id="IPR000873">
    <property type="entry name" value="AMP-dep_synth/lig_dom"/>
</dbReference>
<reference evidence="8" key="1">
    <citation type="journal article" date="2019" name="Int. J. Syst. Evol. Microbiol.">
        <title>The Global Catalogue of Microorganisms (GCM) 10K type strain sequencing project: providing services to taxonomists for standard genome sequencing and annotation.</title>
        <authorList>
            <consortium name="The Broad Institute Genomics Platform"/>
            <consortium name="The Broad Institute Genome Sequencing Center for Infectious Disease"/>
            <person name="Wu L."/>
            <person name="Ma J."/>
        </authorList>
    </citation>
    <scope>NUCLEOTIDE SEQUENCE [LARGE SCALE GENOMIC DNA]</scope>
    <source>
        <strain evidence="8">CGMCC 1.19062</strain>
    </source>
</reference>
<evidence type="ECO:0000313" key="7">
    <source>
        <dbReference type="EMBL" id="MFD2263522.1"/>
    </source>
</evidence>
<evidence type="ECO:0000256" key="2">
    <source>
        <dbReference type="ARBA" id="ARBA00022598"/>
    </source>
</evidence>
<dbReference type="Pfam" id="PF00501">
    <property type="entry name" value="AMP-binding"/>
    <property type="match status" value="1"/>
</dbReference>
<feature type="domain" description="AMP-binding enzyme C-terminal" evidence="6">
    <location>
        <begin position="443"/>
        <end position="518"/>
    </location>
</feature>
<sequence length="527" mass="57058">MLPLATSYEDLTRNFRWQIPARYNMAAHCLKNEGLALIEVASDGSTTDFSYSDLGRLSARLANVLAAAGLTVGDRLGILLSQGSPCAVSHLAAYRSGLIALPLFGLFGPEALEYRLADSGASAVVTDMAGLVKLEEIRGRLPALKAVFVVGLGKDIDNATRDYDSTLAEASDFHTILDTAADDPAVIIYTSGTTGQPKGALHAQRVLLGHLPGVEMPHHFFPQVGDRFWTPADWAWIGGLFDVLMPALASGVPLIAQRMAKFEPDRAFDLIERFQVKNLFLPPTALKLMRQSSGMARNIRTVASGGESLGAELLDWGRATFGKTINEFYGQTECNLVVGNDAELFPVVPGAMGRAIPGHTVAVIDGEGREVADGEPGLIAIRRPDPVMFLGYWGKPEATAQKFIGDWLVTGDQGWRDEAGYLHFQGRDDDIITSGGYRIGPAEIEDCLLKHPAVAMCAVVGKPDPIRTEIVKAFVVLKPGAQALAPELQDFVKTRLAAHEYPREVEFLDNLPMTATGKIIRRELRGR</sequence>
<organism evidence="7 8">
    <name type="scientific">Lacibacterium aquatile</name>
    <dbReference type="NCBI Taxonomy" id="1168082"/>
    <lineage>
        <taxon>Bacteria</taxon>
        <taxon>Pseudomonadati</taxon>
        <taxon>Pseudomonadota</taxon>
        <taxon>Alphaproteobacteria</taxon>
        <taxon>Rhodospirillales</taxon>
        <taxon>Rhodospirillaceae</taxon>
    </lineage>
</organism>
<protein>
    <submittedName>
        <fullName evidence="7">Acyl-CoA synthetase</fullName>
    </submittedName>
</protein>
<feature type="domain" description="AMP-dependent synthetase/ligase" evidence="5">
    <location>
        <begin position="44"/>
        <end position="393"/>
    </location>
</feature>
<comment type="similarity">
    <text evidence="1">Belongs to the ATP-dependent AMP-binding enzyme family.</text>
</comment>
<dbReference type="SUPFAM" id="SSF56801">
    <property type="entry name" value="Acetyl-CoA synthetase-like"/>
    <property type="match status" value="1"/>
</dbReference>
<dbReference type="PROSITE" id="PS00455">
    <property type="entry name" value="AMP_BINDING"/>
    <property type="match status" value="1"/>
</dbReference>
<dbReference type="PANTHER" id="PTHR43605">
    <property type="entry name" value="ACYL-COENZYME A SYNTHETASE"/>
    <property type="match status" value="1"/>
</dbReference>
<dbReference type="CDD" id="cd05971">
    <property type="entry name" value="MACS_like_3"/>
    <property type="match status" value="1"/>
</dbReference>
<evidence type="ECO:0000256" key="4">
    <source>
        <dbReference type="ARBA" id="ARBA00022840"/>
    </source>
</evidence>
<dbReference type="InterPro" id="IPR042099">
    <property type="entry name" value="ANL_N_sf"/>
</dbReference>
<accession>A0ABW5DR45</accession>
<evidence type="ECO:0000259" key="6">
    <source>
        <dbReference type="Pfam" id="PF13193"/>
    </source>
</evidence>
<name>A0ABW5DR45_9PROT</name>
<keyword evidence="8" id="KW-1185">Reference proteome</keyword>
<dbReference type="Pfam" id="PF13193">
    <property type="entry name" value="AMP-binding_C"/>
    <property type="match status" value="1"/>
</dbReference>
<evidence type="ECO:0000256" key="3">
    <source>
        <dbReference type="ARBA" id="ARBA00022741"/>
    </source>
</evidence>
<evidence type="ECO:0000313" key="8">
    <source>
        <dbReference type="Proteomes" id="UP001597295"/>
    </source>
</evidence>
<keyword evidence="4" id="KW-0067">ATP-binding</keyword>
<dbReference type="InterPro" id="IPR025110">
    <property type="entry name" value="AMP-bd_C"/>
</dbReference>
<keyword evidence="3" id="KW-0547">Nucleotide-binding</keyword>
<dbReference type="EMBL" id="JBHUIP010000012">
    <property type="protein sequence ID" value="MFD2263522.1"/>
    <property type="molecule type" value="Genomic_DNA"/>
</dbReference>
<evidence type="ECO:0000259" key="5">
    <source>
        <dbReference type="Pfam" id="PF00501"/>
    </source>
</evidence>
<dbReference type="InterPro" id="IPR051087">
    <property type="entry name" value="Mitochondrial_ACSM"/>
</dbReference>